<dbReference type="EMBL" id="CAJOBG010006672">
    <property type="protein sequence ID" value="CAF4194074.1"/>
    <property type="molecule type" value="Genomic_DNA"/>
</dbReference>
<dbReference type="Gene3D" id="3.80.10.10">
    <property type="entry name" value="Ribonuclease Inhibitor"/>
    <property type="match status" value="1"/>
</dbReference>
<dbReference type="InterPro" id="IPR032675">
    <property type="entry name" value="LRR_dom_sf"/>
</dbReference>
<keyword evidence="2" id="KW-1185">Reference proteome</keyword>
<organism evidence="1 2">
    <name type="scientific">Rotaria magnacalcarata</name>
    <dbReference type="NCBI Taxonomy" id="392030"/>
    <lineage>
        <taxon>Eukaryota</taxon>
        <taxon>Metazoa</taxon>
        <taxon>Spiralia</taxon>
        <taxon>Gnathifera</taxon>
        <taxon>Rotifera</taxon>
        <taxon>Eurotatoria</taxon>
        <taxon>Bdelloidea</taxon>
        <taxon>Philodinida</taxon>
        <taxon>Philodinidae</taxon>
        <taxon>Rotaria</taxon>
    </lineage>
</organism>
<dbReference type="Proteomes" id="UP000663866">
    <property type="component" value="Unassembled WGS sequence"/>
</dbReference>
<reference evidence="1" key="1">
    <citation type="submission" date="2021-02" db="EMBL/GenBank/DDBJ databases">
        <authorList>
            <person name="Nowell W R."/>
        </authorList>
    </citation>
    <scope>NUCLEOTIDE SEQUENCE</scope>
</reference>
<dbReference type="AlphaFoldDB" id="A0A820BLF9"/>
<proteinExistence type="predicted"/>
<feature type="non-terminal residue" evidence="1">
    <location>
        <position position="1"/>
    </location>
</feature>
<sequence>SHDRPYLWPSDIDVCETSCEMNLNSINYVCVSNVKAAINSTIYFPNVTRLAIRSLEMSDHSISWTLNSLLPLNKLTELNLVSYRIIVDDLLKLLRFTPNLNLLGLEALIVDEPTLNLRRKRKRFKYITGTKKIKHLRIDAQCSWKKLRFVAYLFPKLEYLEIKYIPNEIIDIFRLILTKPNHILQNLFLVCIRYCSTKYLEGLDNLIRSEHLVDDYVIKYGDDDLYLWW</sequence>
<accession>A0A820BLF9</accession>
<comment type="caution">
    <text evidence="1">The sequence shown here is derived from an EMBL/GenBank/DDBJ whole genome shotgun (WGS) entry which is preliminary data.</text>
</comment>
<evidence type="ECO:0000313" key="1">
    <source>
        <dbReference type="EMBL" id="CAF4194074.1"/>
    </source>
</evidence>
<name>A0A820BLF9_9BILA</name>
<gene>
    <name evidence="1" type="ORF">OVN521_LOCUS26008</name>
</gene>
<evidence type="ECO:0000313" key="2">
    <source>
        <dbReference type="Proteomes" id="UP000663866"/>
    </source>
</evidence>
<protein>
    <submittedName>
        <fullName evidence="1">Uncharacterized protein</fullName>
    </submittedName>
</protein>